<dbReference type="PIRSF" id="PIRSF018266">
    <property type="entry name" value="FecR"/>
    <property type="match status" value="1"/>
</dbReference>
<dbReference type="Proteomes" id="UP001596492">
    <property type="component" value="Unassembled WGS sequence"/>
</dbReference>
<dbReference type="Gene3D" id="3.55.50.30">
    <property type="match status" value="1"/>
</dbReference>
<keyword evidence="6" id="KW-1185">Reference proteome</keyword>
<feature type="domain" description="FecR protein" evidence="2">
    <location>
        <begin position="129"/>
        <end position="220"/>
    </location>
</feature>
<sequence length="359" mass="40308">MTDPRNIIDFPDIQKVEAEAAEWIMKFEDGDETAADRAAFRKWLARGEQYKEAYQRLASLWGALDLLEDLEDLSQAEVQKDLRAQNTTTNIISRRSGLWAMAASIVGIAVVMGVGWQFHTDSRFDFEATYVTQLGKRQTVALPDGSEVILNTQSHVDVKYNDKERLIYLRKGEAFFEVAKNAEKPFSVIANGGAVKAVGTAFTVRLRDSKIDVTVAEGRVALYAASKEEPLENASYHLDKNAETLLQVTAGQQVLFRDKIEHLGHVDPSVMKRKLSWREGVLAFSGDPLSEMVEEVSRYTDIKIEIRDDALRTLPVAGYFEAGEVDAMLEALKLMANIEAEHIDSKHILLKRENLKTDD</sequence>
<organism evidence="5 6">
    <name type="scientific">Hirschia litorea</name>
    <dbReference type="NCBI Taxonomy" id="1199156"/>
    <lineage>
        <taxon>Bacteria</taxon>
        <taxon>Pseudomonadati</taxon>
        <taxon>Pseudomonadota</taxon>
        <taxon>Alphaproteobacteria</taxon>
        <taxon>Hyphomonadales</taxon>
        <taxon>Hyphomonadaceae</taxon>
        <taxon>Hirschia</taxon>
    </lineage>
</organism>
<dbReference type="Pfam" id="PF16344">
    <property type="entry name" value="FecR_C"/>
    <property type="match status" value="1"/>
</dbReference>
<dbReference type="RefSeq" id="WP_382169132.1">
    <property type="nucleotide sequence ID" value="NZ_JBHTBR010000009.1"/>
</dbReference>
<dbReference type="PANTHER" id="PTHR30273">
    <property type="entry name" value="PERIPLASMIC SIGNAL SENSOR AND SIGMA FACTOR ACTIVATOR FECR-RELATED"/>
    <property type="match status" value="1"/>
</dbReference>
<dbReference type="Pfam" id="PF16220">
    <property type="entry name" value="DUF4880"/>
    <property type="match status" value="1"/>
</dbReference>
<keyword evidence="1" id="KW-0812">Transmembrane</keyword>
<feature type="transmembrane region" description="Helical" evidence="1">
    <location>
        <begin position="98"/>
        <end position="118"/>
    </location>
</feature>
<evidence type="ECO:0000259" key="2">
    <source>
        <dbReference type="Pfam" id="PF04773"/>
    </source>
</evidence>
<evidence type="ECO:0000313" key="5">
    <source>
        <dbReference type="EMBL" id="MFC7293057.1"/>
    </source>
</evidence>
<feature type="domain" description="Protein FecR C-terminal" evidence="4">
    <location>
        <begin position="282"/>
        <end position="349"/>
    </location>
</feature>
<protein>
    <submittedName>
        <fullName evidence="5">FecR family protein</fullName>
    </submittedName>
</protein>
<keyword evidence="1" id="KW-0472">Membrane</keyword>
<dbReference type="InterPro" id="IPR032623">
    <property type="entry name" value="FecR_N"/>
</dbReference>
<reference evidence="6" key="1">
    <citation type="journal article" date="2019" name="Int. J. Syst. Evol. Microbiol.">
        <title>The Global Catalogue of Microorganisms (GCM) 10K type strain sequencing project: providing services to taxonomists for standard genome sequencing and annotation.</title>
        <authorList>
            <consortium name="The Broad Institute Genomics Platform"/>
            <consortium name="The Broad Institute Genome Sequencing Center for Infectious Disease"/>
            <person name="Wu L."/>
            <person name="Ma J."/>
        </authorList>
    </citation>
    <scope>NUCLEOTIDE SEQUENCE [LARGE SCALE GENOMIC DNA]</scope>
    <source>
        <strain evidence="6">CCUG 51308</strain>
    </source>
</reference>
<proteinExistence type="predicted"/>
<evidence type="ECO:0000256" key="1">
    <source>
        <dbReference type="SAM" id="Phobius"/>
    </source>
</evidence>
<name>A0ABW2IQ08_9PROT</name>
<accession>A0ABW2IQ08</accession>
<keyword evidence="1" id="KW-1133">Transmembrane helix</keyword>
<evidence type="ECO:0000259" key="3">
    <source>
        <dbReference type="Pfam" id="PF16220"/>
    </source>
</evidence>
<feature type="domain" description="FecR N-terminal" evidence="3">
    <location>
        <begin position="19"/>
        <end position="60"/>
    </location>
</feature>
<evidence type="ECO:0000313" key="6">
    <source>
        <dbReference type="Proteomes" id="UP001596492"/>
    </source>
</evidence>
<dbReference type="Gene3D" id="2.60.120.1440">
    <property type="match status" value="1"/>
</dbReference>
<evidence type="ECO:0000259" key="4">
    <source>
        <dbReference type="Pfam" id="PF16344"/>
    </source>
</evidence>
<dbReference type="PANTHER" id="PTHR30273:SF2">
    <property type="entry name" value="PROTEIN FECR"/>
    <property type="match status" value="1"/>
</dbReference>
<dbReference type="InterPro" id="IPR012373">
    <property type="entry name" value="Ferrdict_sens_TM"/>
</dbReference>
<dbReference type="InterPro" id="IPR032508">
    <property type="entry name" value="FecR_C"/>
</dbReference>
<dbReference type="Pfam" id="PF04773">
    <property type="entry name" value="FecR"/>
    <property type="match status" value="1"/>
</dbReference>
<gene>
    <name evidence="5" type="ORF">ACFQS8_15655</name>
</gene>
<dbReference type="InterPro" id="IPR006860">
    <property type="entry name" value="FecR"/>
</dbReference>
<dbReference type="EMBL" id="JBHTBR010000009">
    <property type="protein sequence ID" value="MFC7293057.1"/>
    <property type="molecule type" value="Genomic_DNA"/>
</dbReference>
<comment type="caution">
    <text evidence="5">The sequence shown here is derived from an EMBL/GenBank/DDBJ whole genome shotgun (WGS) entry which is preliminary data.</text>
</comment>